<dbReference type="EMBL" id="DS985248">
    <property type="protein sequence ID" value="EDV22768.1"/>
    <property type="molecule type" value="Genomic_DNA"/>
</dbReference>
<dbReference type="InterPro" id="IPR036971">
    <property type="entry name" value="PDEase_catalytic_dom_sf"/>
</dbReference>
<dbReference type="InterPro" id="IPR023174">
    <property type="entry name" value="PDEase_CS"/>
</dbReference>
<dbReference type="InterPro" id="IPR003607">
    <property type="entry name" value="HD/PDEase_dom"/>
</dbReference>
<dbReference type="GO" id="GO:0007165">
    <property type="term" value="P:signal transduction"/>
    <property type="evidence" value="ECO:0007669"/>
    <property type="project" value="InterPro"/>
</dbReference>
<dbReference type="STRING" id="10228.B3S3C5"/>
<evidence type="ECO:0000256" key="5">
    <source>
        <dbReference type="PIRSR" id="PIRSR623088-1"/>
    </source>
</evidence>
<dbReference type="GO" id="GO:0047555">
    <property type="term" value="F:3',5'-cyclic-GMP phosphodiesterase activity"/>
    <property type="evidence" value="ECO:0000318"/>
    <property type="project" value="GO_Central"/>
</dbReference>
<dbReference type="PROSITE" id="PS51845">
    <property type="entry name" value="PDEASE_I_2"/>
    <property type="match status" value="1"/>
</dbReference>
<feature type="binding site" evidence="6">
    <location>
        <position position="756"/>
    </location>
    <ligand>
        <name>AMP</name>
        <dbReference type="ChEBI" id="CHEBI:456215"/>
    </ligand>
</feature>
<proteinExistence type="inferred from homology"/>
<dbReference type="InterPro" id="IPR002073">
    <property type="entry name" value="PDEase_catalytic_dom"/>
</dbReference>
<comment type="cofactor">
    <cofactor evidence="8">
        <name>a divalent metal cation</name>
        <dbReference type="ChEBI" id="CHEBI:60240"/>
    </cofactor>
    <text evidence="8">Binds 2 divalent metal cations per subunit. Site 1 may preferentially bind zinc ions, while site 2 has a preference for magnesium and/or manganese ions.</text>
</comment>
<feature type="binding site" evidence="7">
    <location>
        <position position="593"/>
    </location>
    <ligand>
        <name>Zn(2+)</name>
        <dbReference type="ChEBI" id="CHEBI:29105"/>
        <label>1</label>
    </ligand>
</feature>
<evidence type="ECO:0000256" key="1">
    <source>
        <dbReference type="ARBA" id="ARBA00007648"/>
    </source>
</evidence>
<keyword evidence="3 7" id="KW-0479">Metal-binding</keyword>
<evidence type="ECO:0000256" key="7">
    <source>
        <dbReference type="PIRSR" id="PIRSR623088-3"/>
    </source>
</evidence>
<feature type="binding site" evidence="6">
    <location>
        <position position="593"/>
    </location>
    <ligand>
        <name>AMP</name>
        <dbReference type="ChEBI" id="CHEBI:456215"/>
    </ligand>
</feature>
<feature type="binding site" evidence="6">
    <location>
        <begin position="552"/>
        <end position="556"/>
    </location>
    <ligand>
        <name>AMP</name>
        <dbReference type="ChEBI" id="CHEBI:456215"/>
    </ligand>
</feature>
<keyword evidence="11" id="KW-1185">Reference proteome</keyword>
<dbReference type="OMA" id="FHIPYEV"/>
<dbReference type="InterPro" id="IPR029016">
    <property type="entry name" value="GAF-like_dom_sf"/>
</dbReference>
<dbReference type="SUPFAM" id="SSF109604">
    <property type="entry name" value="HD-domain/PDEase-like"/>
    <property type="match status" value="1"/>
</dbReference>
<dbReference type="eggNOG" id="KOG3689">
    <property type="taxonomic scope" value="Eukaryota"/>
</dbReference>
<dbReference type="PRINTS" id="PR00387">
    <property type="entry name" value="PDIESTERASE1"/>
</dbReference>
<dbReference type="SMART" id="SM00471">
    <property type="entry name" value="HDc"/>
    <property type="match status" value="1"/>
</dbReference>
<dbReference type="GeneID" id="6755847"/>
<feature type="active site" description="Proton donor" evidence="5">
    <location>
        <position position="552"/>
    </location>
</feature>
<keyword evidence="4 8" id="KW-0378">Hydrolase</keyword>
<reference evidence="10 11" key="1">
    <citation type="journal article" date="2008" name="Nature">
        <title>The Trichoplax genome and the nature of placozoans.</title>
        <authorList>
            <person name="Srivastava M."/>
            <person name="Begovic E."/>
            <person name="Chapman J."/>
            <person name="Putnam N.H."/>
            <person name="Hellsten U."/>
            <person name="Kawashima T."/>
            <person name="Kuo A."/>
            <person name="Mitros T."/>
            <person name="Salamov A."/>
            <person name="Carpenter M.L."/>
            <person name="Signorovitch A.Y."/>
            <person name="Moreno M.A."/>
            <person name="Kamm K."/>
            <person name="Grimwood J."/>
            <person name="Schmutz J."/>
            <person name="Shapiro H."/>
            <person name="Grigoriev I.V."/>
            <person name="Buss L.W."/>
            <person name="Schierwater B."/>
            <person name="Dellaporta S.L."/>
            <person name="Rokhsar D.S."/>
        </authorList>
    </citation>
    <scope>NUCLEOTIDE SEQUENCE [LARGE SCALE GENOMIC DNA]</scope>
    <source>
        <strain evidence="10 11">Grell-BS-1999</strain>
    </source>
</reference>
<feature type="binding site" evidence="7">
    <location>
        <position position="556"/>
    </location>
    <ligand>
        <name>Zn(2+)</name>
        <dbReference type="ChEBI" id="CHEBI:29105"/>
        <label>1</label>
    </ligand>
</feature>
<dbReference type="SUPFAM" id="SSF55781">
    <property type="entry name" value="GAF domain-like"/>
    <property type="match status" value="2"/>
</dbReference>
<dbReference type="InterPro" id="IPR003018">
    <property type="entry name" value="GAF"/>
</dbReference>
<evidence type="ECO:0000256" key="6">
    <source>
        <dbReference type="PIRSR" id="PIRSR623088-2"/>
    </source>
</evidence>
<dbReference type="RefSeq" id="XP_002114634.1">
    <property type="nucleotide sequence ID" value="XM_002114598.1"/>
</dbReference>
<feature type="binding site" evidence="7">
    <location>
        <position position="593"/>
    </location>
    <ligand>
        <name>Zn(2+)</name>
        <dbReference type="ChEBI" id="CHEBI:29105"/>
        <label>2</label>
    </ligand>
</feature>
<dbReference type="Pfam" id="PF00233">
    <property type="entry name" value="PDEase_I"/>
    <property type="match status" value="1"/>
</dbReference>
<dbReference type="Proteomes" id="UP000009022">
    <property type="component" value="Unassembled WGS sequence"/>
</dbReference>
<dbReference type="KEGG" id="tad:TRIADDRAFT_28362"/>
<evidence type="ECO:0000256" key="4">
    <source>
        <dbReference type="ARBA" id="ARBA00022801"/>
    </source>
</evidence>
<feature type="binding site" evidence="6">
    <location>
        <position position="703"/>
    </location>
    <ligand>
        <name>AMP</name>
        <dbReference type="ChEBI" id="CHEBI:456215"/>
    </ligand>
</feature>
<dbReference type="CTD" id="6755847"/>
<comment type="similarity">
    <text evidence="1 8">Belongs to the cyclic nucleotide phosphodiesterase family.</text>
</comment>
<accession>B3S3C5</accession>
<dbReference type="GO" id="GO:0046872">
    <property type="term" value="F:metal ion binding"/>
    <property type="evidence" value="ECO:0007669"/>
    <property type="project" value="UniProtKB-KW"/>
</dbReference>
<name>B3S3C5_TRIAD</name>
<dbReference type="InParanoid" id="B3S3C5"/>
<dbReference type="EC" id="3.1.4.-" evidence="8"/>
<dbReference type="GO" id="GO:0004115">
    <property type="term" value="F:3',5'-cyclic-AMP phosphodiesterase activity"/>
    <property type="evidence" value="ECO:0000318"/>
    <property type="project" value="GO_Central"/>
</dbReference>
<dbReference type="InterPro" id="IPR023088">
    <property type="entry name" value="PDEase"/>
</dbReference>
<dbReference type="AlphaFoldDB" id="B3S3C5"/>
<feature type="domain" description="PDEase" evidence="9">
    <location>
        <begin position="473"/>
        <end position="774"/>
    </location>
</feature>
<dbReference type="CDD" id="cd00077">
    <property type="entry name" value="HDc"/>
    <property type="match status" value="1"/>
</dbReference>
<dbReference type="PANTHER" id="PTHR11347">
    <property type="entry name" value="CYCLIC NUCLEOTIDE PHOSPHODIESTERASE"/>
    <property type="match status" value="1"/>
</dbReference>
<evidence type="ECO:0000256" key="3">
    <source>
        <dbReference type="ARBA" id="ARBA00022723"/>
    </source>
</evidence>
<evidence type="ECO:0000313" key="11">
    <source>
        <dbReference type="Proteomes" id="UP000009022"/>
    </source>
</evidence>
<dbReference type="PROSITE" id="PS00126">
    <property type="entry name" value="PDEASE_I_1"/>
    <property type="match status" value="1"/>
</dbReference>
<evidence type="ECO:0000256" key="2">
    <source>
        <dbReference type="ARBA" id="ARBA00022535"/>
    </source>
</evidence>
<gene>
    <name evidence="10" type="ORF">TRIADDRAFT_28362</name>
</gene>
<dbReference type="OrthoDB" id="546632at2759"/>
<organism evidence="10 11">
    <name type="scientific">Trichoplax adhaerens</name>
    <name type="common">Trichoplax reptans</name>
    <dbReference type="NCBI Taxonomy" id="10228"/>
    <lineage>
        <taxon>Eukaryota</taxon>
        <taxon>Metazoa</taxon>
        <taxon>Placozoa</taxon>
        <taxon>Uniplacotomia</taxon>
        <taxon>Trichoplacea</taxon>
        <taxon>Trichoplacidae</taxon>
        <taxon>Trichoplax</taxon>
    </lineage>
</organism>
<protein>
    <recommendedName>
        <fullName evidence="8">Phosphodiesterase</fullName>
        <ecNumber evidence="8">3.1.4.-</ecNumber>
    </recommendedName>
</protein>
<feature type="binding site" evidence="7">
    <location>
        <position position="703"/>
    </location>
    <ligand>
        <name>Zn(2+)</name>
        <dbReference type="ChEBI" id="CHEBI:29105"/>
        <label>1</label>
    </ligand>
</feature>
<evidence type="ECO:0000256" key="8">
    <source>
        <dbReference type="RuleBase" id="RU363067"/>
    </source>
</evidence>
<dbReference type="FunFam" id="1.10.1300.10:FF:000003">
    <property type="entry name" value="Phosphodiesterase"/>
    <property type="match status" value="1"/>
</dbReference>
<evidence type="ECO:0000259" key="9">
    <source>
        <dbReference type="PROSITE" id="PS51845"/>
    </source>
</evidence>
<sequence>MSDERFSPGKQILKPYITGSAFSPAHSLESFASVNDDHDTNKYDTAPNSLFDSLNVDSDELQSNTYKEQYLKQLDEHEMFMELIKDISEELDMIKLTHKILVNVNILTNSDRCSLFLVRGSNDRKVLVSKLFDITSNSILDKAQSRKEIRVPFGKGIAGTTAATGEVINIVDVYNDCRFYSEIDKNTGYRTKSILCMPIKKKSGEVIGVAQVINKKNGEEKFTAKDEKVQLKFSLKADYNLRSERLVFQKYLVFCAIGIANADIYETSLVESQRNRALLELAHGIFEEQHDMDRIIHTITVEARQLLNCRRCTIFLVDNDIHTSSNDISLGKVYDLDIRDGETKEKIKKVRCIPGTRGLYIGLVKQVARTGKTINIALLHNDENKDTEKFDKEFNENVLCMPIFGKIPTQKSTSIAQLVNKLDGMPFDSNDENLFEAFAIFCGLGIYNCLMFTHVTQLLAKQNVALEVLSYHASASPTKAKALAIVEIPPAMELNLTDFGFDDALLDDHQSLLSSLRMFLDCGFAKRFKIPKETLCRWILSVKKNYRSVCYHNWRHAFNVAQMMFTIMQSTTILQHVSKVEAFALLIACFCHDLDHRGTSNSFELECNSPLAKIYGTSTMEHHHFDYSLMILNSENNNILAAANDSERREILNIMEHAVVSTDLALHLKERDQFLQLLRSRTLDLTQYEHRKLLRAMLMTVCDLGAITKPWHIQYRVAQLVAEEFFTLGDMARHKLNKQPTAMLDRNKRELLPKMQIKFIDNVCIPIYEVKRVE</sequence>
<keyword evidence="2" id="KW-0140">cGMP</keyword>
<evidence type="ECO:0000313" key="10">
    <source>
        <dbReference type="EMBL" id="EDV22768.1"/>
    </source>
</evidence>
<dbReference type="Pfam" id="PF01590">
    <property type="entry name" value="GAF"/>
    <property type="match status" value="2"/>
</dbReference>
<dbReference type="Gene3D" id="1.10.1300.10">
    <property type="entry name" value="3'5'-cyclic nucleotide phosphodiesterase, catalytic domain"/>
    <property type="match status" value="1"/>
</dbReference>
<dbReference type="GO" id="GO:0141162">
    <property type="term" value="P:negative regulation of cAMP/PKA signal transduction"/>
    <property type="evidence" value="ECO:0000318"/>
    <property type="project" value="GO_Central"/>
</dbReference>
<dbReference type="SMART" id="SM00065">
    <property type="entry name" value="GAF"/>
    <property type="match status" value="2"/>
</dbReference>
<dbReference type="HOGENOM" id="CLU_006980_0_2_1"/>
<dbReference type="PhylomeDB" id="B3S3C5"/>
<feature type="binding site" evidence="7">
    <location>
        <position position="592"/>
    </location>
    <ligand>
        <name>Zn(2+)</name>
        <dbReference type="ChEBI" id="CHEBI:29105"/>
        <label>1</label>
    </ligand>
</feature>
<dbReference type="Gene3D" id="3.30.450.40">
    <property type="match status" value="2"/>
</dbReference>